<dbReference type="AlphaFoldDB" id="A0A1E3XBT1"/>
<dbReference type="InterPro" id="IPR020622">
    <property type="entry name" value="Ala_racemase_pyridoxalP-BS"/>
</dbReference>
<protein>
    <recommendedName>
        <fullName evidence="5">Alanine racemase</fullName>
        <ecNumber evidence="5">5.1.1.1</ecNumber>
    </recommendedName>
</protein>
<dbReference type="SUPFAM" id="SSF51419">
    <property type="entry name" value="PLP-binding barrel"/>
    <property type="match status" value="1"/>
</dbReference>
<dbReference type="Gene3D" id="3.20.20.10">
    <property type="entry name" value="Alanine racemase"/>
    <property type="match status" value="1"/>
</dbReference>
<evidence type="ECO:0000256" key="1">
    <source>
        <dbReference type="ARBA" id="ARBA00000316"/>
    </source>
</evidence>
<organism evidence="8 9">
    <name type="scientific">Candidatus Scalindua rubra</name>
    <dbReference type="NCBI Taxonomy" id="1872076"/>
    <lineage>
        <taxon>Bacteria</taxon>
        <taxon>Pseudomonadati</taxon>
        <taxon>Planctomycetota</taxon>
        <taxon>Candidatus Brocadiia</taxon>
        <taxon>Candidatus Brocadiales</taxon>
        <taxon>Candidatus Scalinduaceae</taxon>
        <taxon>Candidatus Scalindua</taxon>
    </lineage>
</organism>
<comment type="similarity">
    <text evidence="5">Belongs to the alanine racemase family.</text>
</comment>
<dbReference type="CDD" id="cd00430">
    <property type="entry name" value="PLPDE_III_AR"/>
    <property type="match status" value="1"/>
</dbReference>
<keyword evidence="3 5" id="KW-0663">Pyridoxal phosphate</keyword>
<evidence type="ECO:0000256" key="3">
    <source>
        <dbReference type="ARBA" id="ARBA00022898"/>
    </source>
</evidence>
<dbReference type="UniPathway" id="UPA00042">
    <property type="reaction ID" value="UER00497"/>
</dbReference>
<gene>
    <name evidence="8" type="ORF">SCARUB_01731</name>
</gene>
<dbReference type="InterPro" id="IPR000821">
    <property type="entry name" value="Ala_racemase"/>
</dbReference>
<dbReference type="SUPFAM" id="SSF50621">
    <property type="entry name" value="Alanine racemase C-terminal domain-like"/>
    <property type="match status" value="1"/>
</dbReference>
<dbReference type="GO" id="GO:0030632">
    <property type="term" value="P:D-alanine biosynthetic process"/>
    <property type="evidence" value="ECO:0007669"/>
    <property type="project" value="UniProtKB-UniRule"/>
</dbReference>
<dbReference type="Gene3D" id="2.40.37.10">
    <property type="entry name" value="Lyase, Ornithine Decarboxylase, Chain A, domain 1"/>
    <property type="match status" value="1"/>
</dbReference>
<feature type="active site" description="Proton acceptor; specific for L-alanine" evidence="5">
    <location>
        <position position="262"/>
    </location>
</feature>
<evidence type="ECO:0000313" key="8">
    <source>
        <dbReference type="EMBL" id="ODS33107.1"/>
    </source>
</evidence>
<dbReference type="PANTHER" id="PTHR30511">
    <property type="entry name" value="ALANINE RACEMASE"/>
    <property type="match status" value="1"/>
</dbReference>
<comment type="pathway">
    <text evidence="5">Amino-acid biosynthesis; D-alanine biosynthesis; D-alanine from L-alanine: step 1/1.</text>
</comment>
<comment type="cofactor">
    <cofactor evidence="2 5 6">
        <name>pyridoxal 5'-phosphate</name>
        <dbReference type="ChEBI" id="CHEBI:597326"/>
    </cofactor>
</comment>
<dbReference type="PRINTS" id="PR00992">
    <property type="entry name" value="ALARACEMASE"/>
</dbReference>
<dbReference type="InterPro" id="IPR001608">
    <property type="entry name" value="Ala_racemase_N"/>
</dbReference>
<name>A0A1E3XBT1_9BACT</name>
<feature type="active site" description="Proton acceptor; specific for D-alanine" evidence="5">
    <location>
        <position position="36"/>
    </location>
</feature>
<dbReference type="PATRIC" id="fig|1872076.5.peg.2024"/>
<comment type="caution">
    <text evidence="5">Lacks conserved residue(s) required for the propagation of feature annotation.</text>
</comment>
<dbReference type="HAMAP" id="MF_01201">
    <property type="entry name" value="Ala_racemase"/>
    <property type="match status" value="1"/>
</dbReference>
<evidence type="ECO:0000256" key="6">
    <source>
        <dbReference type="PIRSR" id="PIRSR600821-50"/>
    </source>
</evidence>
<dbReference type="Pfam" id="PF01168">
    <property type="entry name" value="Ala_racemase_N"/>
    <property type="match status" value="1"/>
</dbReference>
<evidence type="ECO:0000259" key="7">
    <source>
        <dbReference type="SMART" id="SM01005"/>
    </source>
</evidence>
<dbReference type="InterPro" id="IPR011079">
    <property type="entry name" value="Ala_racemase_C"/>
</dbReference>
<dbReference type="InterPro" id="IPR009006">
    <property type="entry name" value="Ala_racemase/Decarboxylase_C"/>
</dbReference>
<comment type="caution">
    <text evidence="8">The sequence shown here is derived from an EMBL/GenBank/DDBJ whole genome shotgun (WGS) entry which is preliminary data.</text>
</comment>
<dbReference type="PANTHER" id="PTHR30511:SF0">
    <property type="entry name" value="ALANINE RACEMASE, CATABOLIC-RELATED"/>
    <property type="match status" value="1"/>
</dbReference>
<dbReference type="PROSITE" id="PS00395">
    <property type="entry name" value="ALANINE_RACEMASE"/>
    <property type="match status" value="1"/>
</dbReference>
<dbReference type="SMART" id="SM01005">
    <property type="entry name" value="Ala_racemase_C"/>
    <property type="match status" value="1"/>
</dbReference>
<evidence type="ECO:0000256" key="5">
    <source>
        <dbReference type="HAMAP-Rule" id="MF_01201"/>
    </source>
</evidence>
<dbReference type="GO" id="GO:0030170">
    <property type="term" value="F:pyridoxal phosphate binding"/>
    <property type="evidence" value="ECO:0007669"/>
    <property type="project" value="UniProtKB-UniRule"/>
</dbReference>
<comment type="catalytic activity">
    <reaction evidence="1 5">
        <text>L-alanine = D-alanine</text>
        <dbReference type="Rhea" id="RHEA:20249"/>
        <dbReference type="ChEBI" id="CHEBI:57416"/>
        <dbReference type="ChEBI" id="CHEBI:57972"/>
        <dbReference type="EC" id="5.1.1.1"/>
    </reaction>
</comment>
<dbReference type="Proteomes" id="UP000094056">
    <property type="component" value="Unassembled WGS sequence"/>
</dbReference>
<dbReference type="GO" id="GO:0009252">
    <property type="term" value="P:peptidoglycan biosynthetic process"/>
    <property type="evidence" value="ECO:0007669"/>
    <property type="project" value="TreeGrafter"/>
</dbReference>
<comment type="function">
    <text evidence="5">Catalyzes the interconversion of L-alanine and D-alanine. May also act on other amino acids.</text>
</comment>
<feature type="binding site" evidence="5">
    <location>
        <position position="310"/>
    </location>
    <ligand>
        <name>substrate</name>
    </ligand>
</feature>
<dbReference type="GO" id="GO:0005829">
    <property type="term" value="C:cytosol"/>
    <property type="evidence" value="ECO:0007669"/>
    <property type="project" value="TreeGrafter"/>
</dbReference>
<dbReference type="NCBIfam" id="TIGR00492">
    <property type="entry name" value="alr"/>
    <property type="match status" value="1"/>
</dbReference>
<dbReference type="Pfam" id="PF00842">
    <property type="entry name" value="Ala_racemase_C"/>
    <property type="match status" value="1"/>
</dbReference>
<dbReference type="GO" id="GO:0008784">
    <property type="term" value="F:alanine racemase activity"/>
    <property type="evidence" value="ECO:0007669"/>
    <property type="project" value="UniProtKB-UniRule"/>
</dbReference>
<evidence type="ECO:0000256" key="4">
    <source>
        <dbReference type="ARBA" id="ARBA00023235"/>
    </source>
</evidence>
<feature type="domain" description="Alanine racemase C-terminal" evidence="7">
    <location>
        <begin position="241"/>
        <end position="369"/>
    </location>
</feature>
<evidence type="ECO:0000256" key="2">
    <source>
        <dbReference type="ARBA" id="ARBA00001933"/>
    </source>
</evidence>
<dbReference type="FunFam" id="3.20.20.10:FF:000002">
    <property type="entry name" value="Alanine racemase"/>
    <property type="match status" value="1"/>
</dbReference>
<proteinExistence type="inferred from homology"/>
<evidence type="ECO:0000313" key="9">
    <source>
        <dbReference type="Proteomes" id="UP000094056"/>
    </source>
</evidence>
<dbReference type="EMBL" id="MAYW01000037">
    <property type="protein sequence ID" value="ODS33107.1"/>
    <property type="molecule type" value="Genomic_DNA"/>
</dbReference>
<reference evidence="8 9" key="1">
    <citation type="submission" date="2016-07" db="EMBL/GenBank/DDBJ databases">
        <title>Draft genome of Scalindua rubra, obtained from a brine-seawater interface in the Red Sea, sheds light on salt adaptation in anammox bacteria.</title>
        <authorList>
            <person name="Speth D.R."/>
            <person name="Lagkouvardos I."/>
            <person name="Wang Y."/>
            <person name="Qian P.-Y."/>
            <person name="Dutilh B.E."/>
            <person name="Jetten M.S."/>
        </authorList>
    </citation>
    <scope>NUCLEOTIDE SEQUENCE [LARGE SCALE GENOMIC DNA]</scope>
    <source>
        <strain evidence="8">BSI-1</strain>
    </source>
</reference>
<accession>A0A1E3XBT1</accession>
<keyword evidence="4 5" id="KW-0413">Isomerase</keyword>
<feature type="modified residue" description="N6-(pyridoxal phosphate)lysine" evidence="5 6">
    <location>
        <position position="36"/>
    </location>
</feature>
<dbReference type="InterPro" id="IPR029066">
    <property type="entry name" value="PLP-binding_barrel"/>
</dbReference>
<sequence>MNGITWIEIDLDAIVHNIKAIKKRVGKGIKILAVVKADAYGHGAVKVSKTLVKNGVDMLGVAFPEEGIELRGNGIDIPILLLNPILSEQIEDVLKYSLGVTVCNLNIAKELSKIARKHCYSTRVHVEIDTGMGAGVHPNEALSFIKELLLIENLEIEGIYTHFHSSEEKDKSFTNEQNRSFKEVLKKLEDEKIHIPLIHAANSAAVLDISDSYFNMVRPGLILYGIFPSNYVSKDIDLKPVMSFKTRIINLKHLNSGRTIGYGRTFKIMKQTTVATIPVGYKDGFNRCFSNLGEVLINGRHASIIGRVCMDRCFIDVTNLPGVDIGSEVVLYGNQKSEAISIESDAELIGTIPYEVVCNIGTKVSKKMYIK</sequence>
<dbReference type="EC" id="5.1.1.1" evidence="5"/>